<feature type="domain" description="NB-ARC" evidence="2">
    <location>
        <begin position="1"/>
        <end position="111"/>
    </location>
</feature>
<accession>A0A9J5W386</accession>
<dbReference type="Pfam" id="PF00931">
    <property type="entry name" value="NB-ARC"/>
    <property type="match status" value="1"/>
</dbReference>
<comment type="caution">
    <text evidence="3">The sequence shown here is derived from an EMBL/GenBank/DDBJ whole genome shotgun (WGS) entry which is preliminary data.</text>
</comment>
<gene>
    <name evidence="3" type="ORF">H5410_059704</name>
</gene>
<dbReference type="OrthoDB" id="899961at2759"/>
<dbReference type="GO" id="GO:0006952">
    <property type="term" value="P:defense response"/>
    <property type="evidence" value="ECO:0007669"/>
    <property type="project" value="UniProtKB-KW"/>
</dbReference>
<protein>
    <recommendedName>
        <fullName evidence="2">NB-ARC domain-containing protein</fullName>
    </recommendedName>
</protein>
<dbReference type="GO" id="GO:0043531">
    <property type="term" value="F:ADP binding"/>
    <property type="evidence" value="ECO:0007669"/>
    <property type="project" value="InterPro"/>
</dbReference>
<dbReference type="InterPro" id="IPR027417">
    <property type="entry name" value="P-loop_NTPase"/>
</dbReference>
<keyword evidence="1" id="KW-0611">Plant defense</keyword>
<evidence type="ECO:0000313" key="3">
    <source>
        <dbReference type="EMBL" id="KAG5569938.1"/>
    </source>
</evidence>
<dbReference type="SUPFAM" id="SSF52540">
    <property type="entry name" value="P-loop containing nucleoside triphosphate hydrolases"/>
    <property type="match status" value="1"/>
</dbReference>
<evidence type="ECO:0000313" key="4">
    <source>
        <dbReference type="Proteomes" id="UP000824120"/>
    </source>
</evidence>
<proteinExistence type="predicted"/>
<dbReference type="Gene3D" id="3.40.50.300">
    <property type="entry name" value="P-loop containing nucleotide triphosphate hydrolases"/>
    <property type="match status" value="1"/>
</dbReference>
<sequence length="111" mass="12641">MGGIGKTTLANKIYSDPFIMSHFDIRGKVTVSQEYCRENVLLGLLSSLSGMSSHEFYEQQDDGELAEQLQKLLKGRRYLVVIDDIWTTETWDDIQLCFPDCNNGSRILMTT</sequence>
<reference evidence="3 4" key="1">
    <citation type="submission" date="2020-09" db="EMBL/GenBank/DDBJ databases">
        <title>De no assembly of potato wild relative species, Solanum commersonii.</title>
        <authorList>
            <person name="Cho K."/>
        </authorList>
    </citation>
    <scope>NUCLEOTIDE SEQUENCE [LARGE SCALE GENOMIC DNA]</scope>
    <source>
        <strain evidence="3">LZ3.2</strain>
        <tissue evidence="3">Leaf</tissue>
    </source>
</reference>
<evidence type="ECO:0000259" key="2">
    <source>
        <dbReference type="Pfam" id="PF00931"/>
    </source>
</evidence>
<dbReference type="InterPro" id="IPR002182">
    <property type="entry name" value="NB-ARC"/>
</dbReference>
<evidence type="ECO:0000256" key="1">
    <source>
        <dbReference type="ARBA" id="ARBA00022821"/>
    </source>
</evidence>
<dbReference type="AlphaFoldDB" id="A0A9J5W386"/>
<keyword evidence="4" id="KW-1185">Reference proteome</keyword>
<dbReference type="Proteomes" id="UP000824120">
    <property type="component" value="Chromosome 12"/>
</dbReference>
<dbReference type="EMBL" id="JACXVP010000012">
    <property type="protein sequence ID" value="KAG5569938.1"/>
    <property type="molecule type" value="Genomic_DNA"/>
</dbReference>
<dbReference type="PANTHER" id="PTHR36766:SF40">
    <property type="entry name" value="DISEASE RESISTANCE PROTEIN RGA3"/>
    <property type="match status" value="1"/>
</dbReference>
<name>A0A9J5W386_SOLCO</name>
<organism evidence="3 4">
    <name type="scientific">Solanum commersonii</name>
    <name type="common">Commerson's wild potato</name>
    <name type="synonym">Commerson's nightshade</name>
    <dbReference type="NCBI Taxonomy" id="4109"/>
    <lineage>
        <taxon>Eukaryota</taxon>
        <taxon>Viridiplantae</taxon>
        <taxon>Streptophyta</taxon>
        <taxon>Embryophyta</taxon>
        <taxon>Tracheophyta</taxon>
        <taxon>Spermatophyta</taxon>
        <taxon>Magnoliopsida</taxon>
        <taxon>eudicotyledons</taxon>
        <taxon>Gunneridae</taxon>
        <taxon>Pentapetalae</taxon>
        <taxon>asterids</taxon>
        <taxon>lamiids</taxon>
        <taxon>Solanales</taxon>
        <taxon>Solanaceae</taxon>
        <taxon>Solanoideae</taxon>
        <taxon>Solaneae</taxon>
        <taxon>Solanum</taxon>
    </lineage>
</organism>
<dbReference type="PANTHER" id="PTHR36766">
    <property type="entry name" value="PLANT BROAD-SPECTRUM MILDEW RESISTANCE PROTEIN RPW8"/>
    <property type="match status" value="1"/>
</dbReference>